<reference evidence="2 3" key="1">
    <citation type="journal article" date="2015" name="Genome Announc.">
        <title>Complete Genome Sequence of Carbapenemase-Producing Klebsiella pneumoniae Myophage Matisse.</title>
        <authorList>
            <person name="Provasek V.E."/>
            <person name="Lessor L.E."/>
            <person name="Cahill J.L."/>
            <person name="Rasche E.S."/>
            <person name="Kuty Everett G.F."/>
        </authorList>
    </citation>
    <scope>NUCLEOTIDE SEQUENCE [LARGE SCALE GENOMIC DNA]</scope>
</reference>
<dbReference type="GeneID" id="26613201"/>
<dbReference type="EMBL" id="KT001918">
    <property type="protein sequence ID" value="AKU44323.1"/>
    <property type="molecule type" value="Genomic_DNA"/>
</dbReference>
<dbReference type="InterPro" id="IPR033390">
    <property type="entry name" value="Rv2179c-like"/>
</dbReference>
<feature type="domain" description="3'-5' exoribonuclease Rv2179c-like" evidence="1">
    <location>
        <begin position="9"/>
        <end position="164"/>
    </location>
</feature>
<dbReference type="Proteomes" id="UP000203408">
    <property type="component" value="Segment"/>
</dbReference>
<gene>
    <name evidence="2" type="ORF">CPT_Matisse19</name>
</gene>
<keyword evidence="2" id="KW-0540">Nuclease</keyword>
<sequence>MSHLPVDFVFDYESIGPFPKGKLAELSYVPFVDDPYDPPTFQELIAKGRKYKFDIRKQPERIKDEKTIEWWKQQSKEAQRVLFPSDIDMDLYEGHRQFFADLAADGVSRWQSYDYTRGPEFDRSMLTDVVRTMTGKLDTFEDMPTVFWNSRDVRTAIENRLLTRGVTTCPLRKGMLDGFIQHDSIHDCAKDALMLIYAKRYALGLEEPPSLEETDENSIGKKR</sequence>
<proteinExistence type="predicted"/>
<protein>
    <submittedName>
        <fullName evidence="2">DNA exonuclease</fullName>
    </submittedName>
</protein>
<evidence type="ECO:0000313" key="3">
    <source>
        <dbReference type="Proteomes" id="UP000203408"/>
    </source>
</evidence>
<evidence type="ECO:0000259" key="1">
    <source>
        <dbReference type="Pfam" id="PF16473"/>
    </source>
</evidence>
<organism evidence="2 3">
    <name type="scientific">Klebsiella phage Matisse</name>
    <dbReference type="NCBI Taxonomy" id="1675607"/>
    <lineage>
        <taxon>Viruses</taxon>
        <taxon>Duplodnaviria</taxon>
        <taxon>Heunggongvirae</taxon>
        <taxon>Uroviricota</taxon>
        <taxon>Caudoviricetes</taxon>
        <taxon>Pantevenvirales</taxon>
        <taxon>Straboviridae</taxon>
        <taxon>Slopekvirus</taxon>
        <taxon>Slopekvirus matisse</taxon>
    </lineage>
</organism>
<name>A0A0K1LQ45_9CAUD</name>
<evidence type="ECO:0000313" key="2">
    <source>
        <dbReference type="EMBL" id="AKU44323.1"/>
    </source>
</evidence>
<keyword evidence="2" id="KW-0269">Exonuclease</keyword>
<accession>A0A0K1LQ45</accession>
<keyword evidence="3" id="KW-1185">Reference proteome</keyword>
<dbReference type="GO" id="GO:0004527">
    <property type="term" value="F:exonuclease activity"/>
    <property type="evidence" value="ECO:0007669"/>
    <property type="project" value="UniProtKB-KW"/>
</dbReference>
<dbReference type="RefSeq" id="YP_009194263.1">
    <property type="nucleotide sequence ID" value="NC_028750.1"/>
</dbReference>
<dbReference type="KEGG" id="vg:26613201"/>
<dbReference type="Pfam" id="PF16473">
    <property type="entry name" value="Rv2179c-like"/>
    <property type="match status" value="1"/>
</dbReference>
<keyword evidence="2" id="KW-0378">Hydrolase</keyword>